<dbReference type="FunFam" id="1.10.3810.10:FF:000001">
    <property type="entry name" value="Penicillin-binding protein 1A"/>
    <property type="match status" value="1"/>
</dbReference>
<dbReference type="InterPro" id="IPR036950">
    <property type="entry name" value="PBP_transglycosylase"/>
</dbReference>
<dbReference type="EMBL" id="WJNH01000006">
    <property type="protein sequence ID" value="MRG86735.1"/>
    <property type="molecule type" value="Genomic_DNA"/>
</dbReference>
<keyword evidence="14" id="KW-0961">Cell wall biogenesis/degradation</keyword>
<keyword evidence="13" id="KW-0511">Multifunctional enzyme</keyword>
<dbReference type="OrthoDB" id="9766909at2"/>
<dbReference type="GO" id="GO:0071555">
    <property type="term" value="P:cell wall organization"/>
    <property type="evidence" value="ECO:0007669"/>
    <property type="project" value="UniProtKB-KW"/>
</dbReference>
<evidence type="ECO:0000256" key="3">
    <source>
        <dbReference type="ARBA" id="ARBA00007739"/>
    </source>
</evidence>
<dbReference type="Proteomes" id="UP000480185">
    <property type="component" value="Unassembled WGS sequence"/>
</dbReference>
<evidence type="ECO:0000256" key="6">
    <source>
        <dbReference type="ARBA" id="ARBA00022670"/>
    </source>
</evidence>
<evidence type="ECO:0000256" key="10">
    <source>
        <dbReference type="ARBA" id="ARBA00022960"/>
    </source>
</evidence>
<dbReference type="InterPro" id="IPR001264">
    <property type="entry name" value="Glyco_trans_51"/>
</dbReference>
<reference evidence="18 19" key="1">
    <citation type="submission" date="2019-11" db="EMBL/GenBank/DDBJ databases">
        <authorList>
            <person name="Li J."/>
        </authorList>
    </citation>
    <scope>NUCLEOTIDE SEQUENCE [LARGE SCALE GENOMIC DNA]</scope>
    <source>
        <strain evidence="18 19">J4</strain>
    </source>
</reference>
<proteinExistence type="inferred from homology"/>
<keyword evidence="4" id="KW-1003">Cell membrane</keyword>
<dbReference type="AlphaFoldDB" id="A0A6G1X749"/>
<accession>A0A6G1X749</accession>
<keyword evidence="12" id="KW-0472">Membrane</keyword>
<dbReference type="PANTHER" id="PTHR32282:SF11">
    <property type="entry name" value="PENICILLIN-BINDING PROTEIN 1B"/>
    <property type="match status" value="1"/>
</dbReference>
<comment type="catalytic activity">
    <reaction evidence="15">
        <text>Preferential cleavage: (Ac)2-L-Lys-D-Ala-|-D-Ala. Also transpeptidation of peptidyl-alanyl moieties that are N-acyl substituents of D-alanine.</text>
        <dbReference type="EC" id="3.4.16.4"/>
    </reaction>
</comment>
<dbReference type="InterPro" id="IPR023346">
    <property type="entry name" value="Lysozyme-like_dom_sf"/>
</dbReference>
<keyword evidence="6" id="KW-0645">Protease</keyword>
<dbReference type="GO" id="GO:0008360">
    <property type="term" value="P:regulation of cell shape"/>
    <property type="evidence" value="ECO:0007669"/>
    <property type="project" value="UniProtKB-KW"/>
</dbReference>
<evidence type="ECO:0000256" key="13">
    <source>
        <dbReference type="ARBA" id="ARBA00023268"/>
    </source>
</evidence>
<keyword evidence="7" id="KW-0328">Glycosyltransferase</keyword>
<dbReference type="PANTHER" id="PTHR32282">
    <property type="entry name" value="BINDING PROTEIN TRANSPEPTIDASE, PUTATIVE-RELATED"/>
    <property type="match status" value="1"/>
</dbReference>
<protein>
    <submittedName>
        <fullName evidence="18">Penicillin-binding protein</fullName>
    </submittedName>
</protein>
<dbReference type="Pfam" id="PF00912">
    <property type="entry name" value="Transgly"/>
    <property type="match status" value="1"/>
</dbReference>
<keyword evidence="10" id="KW-0133">Cell shape</keyword>
<evidence type="ECO:0000256" key="16">
    <source>
        <dbReference type="ARBA" id="ARBA00049902"/>
    </source>
</evidence>
<dbReference type="GO" id="GO:0009002">
    <property type="term" value="F:serine-type D-Ala-D-Ala carboxypeptidase activity"/>
    <property type="evidence" value="ECO:0007669"/>
    <property type="project" value="UniProtKB-EC"/>
</dbReference>
<dbReference type="GO" id="GO:0030288">
    <property type="term" value="C:outer membrane-bounded periplasmic space"/>
    <property type="evidence" value="ECO:0007669"/>
    <property type="project" value="TreeGrafter"/>
</dbReference>
<evidence type="ECO:0000256" key="14">
    <source>
        <dbReference type="ARBA" id="ARBA00023316"/>
    </source>
</evidence>
<dbReference type="GO" id="GO:0006508">
    <property type="term" value="P:proteolysis"/>
    <property type="evidence" value="ECO:0007669"/>
    <property type="project" value="UniProtKB-KW"/>
</dbReference>
<organism evidence="18 19">
    <name type="scientific">Salinibacillus xinjiangensis</name>
    <dbReference type="NCBI Taxonomy" id="1229268"/>
    <lineage>
        <taxon>Bacteria</taxon>
        <taxon>Bacillati</taxon>
        <taxon>Bacillota</taxon>
        <taxon>Bacilli</taxon>
        <taxon>Bacillales</taxon>
        <taxon>Bacillaceae</taxon>
        <taxon>Salinibacillus</taxon>
    </lineage>
</organism>
<sequence length="223" mass="25461">MIRLIRNLIVLGIILLLCIATIYGILGYNKYKESITTMPIKEKVESVRQNKSYVSLMDISPDFTDAVVAIEDHRFYEHGAFEFVSLLRATLNNLKEGEIVQGGSTITQQVAKNLYYSNKQTFTRKVAELFLARDLEEMYNKDEILELYVNIVYYGEGNVGIKEASEHYFDKQPSELTYNEATFLAGLPQAPSIYSSNSDAAKDRQAEVIEALKDYRNENEIIE</sequence>
<keyword evidence="11" id="KW-0573">Peptidoglycan synthesis</keyword>
<evidence type="ECO:0000313" key="19">
    <source>
        <dbReference type="Proteomes" id="UP000480185"/>
    </source>
</evidence>
<evidence type="ECO:0000256" key="7">
    <source>
        <dbReference type="ARBA" id="ARBA00022676"/>
    </source>
</evidence>
<feature type="domain" description="Glycosyl transferase family 51" evidence="17">
    <location>
        <begin position="47"/>
        <end position="212"/>
    </location>
</feature>
<keyword evidence="9" id="KW-0378">Hydrolase</keyword>
<dbReference type="GO" id="GO:0009252">
    <property type="term" value="P:peptidoglycan biosynthetic process"/>
    <property type="evidence" value="ECO:0007669"/>
    <property type="project" value="UniProtKB-KW"/>
</dbReference>
<keyword evidence="19" id="KW-1185">Reference proteome</keyword>
<comment type="similarity">
    <text evidence="3">In the N-terminal section; belongs to the glycosyltransferase 51 family.</text>
</comment>
<dbReference type="GO" id="GO:0008955">
    <property type="term" value="F:peptidoglycan glycosyltransferase activity"/>
    <property type="evidence" value="ECO:0007669"/>
    <property type="project" value="UniProtKB-EC"/>
</dbReference>
<dbReference type="SUPFAM" id="SSF53955">
    <property type="entry name" value="Lysozyme-like"/>
    <property type="match status" value="1"/>
</dbReference>
<dbReference type="InterPro" id="IPR050396">
    <property type="entry name" value="Glycosyltr_51/Transpeptidase"/>
</dbReference>
<evidence type="ECO:0000256" key="9">
    <source>
        <dbReference type="ARBA" id="ARBA00022801"/>
    </source>
</evidence>
<gene>
    <name evidence="18" type="ORF">GH754_10475</name>
</gene>
<evidence type="ECO:0000256" key="2">
    <source>
        <dbReference type="ARBA" id="ARBA00007090"/>
    </source>
</evidence>
<evidence type="ECO:0000256" key="4">
    <source>
        <dbReference type="ARBA" id="ARBA00022475"/>
    </source>
</evidence>
<name>A0A6G1X749_9BACI</name>
<evidence type="ECO:0000256" key="15">
    <source>
        <dbReference type="ARBA" id="ARBA00034000"/>
    </source>
</evidence>
<evidence type="ECO:0000313" key="18">
    <source>
        <dbReference type="EMBL" id="MRG86735.1"/>
    </source>
</evidence>
<dbReference type="Gene3D" id="1.10.3810.10">
    <property type="entry name" value="Biosynthetic peptidoglycan transglycosylase-like"/>
    <property type="match status" value="1"/>
</dbReference>
<dbReference type="GO" id="GO:0005886">
    <property type="term" value="C:plasma membrane"/>
    <property type="evidence" value="ECO:0007669"/>
    <property type="project" value="UniProtKB-SubCell"/>
</dbReference>
<comment type="catalytic activity">
    <reaction evidence="16">
        <text>[GlcNAc-(1-&gt;4)-Mur2Ac(oyl-L-Ala-gamma-D-Glu-L-Lys-D-Ala-D-Ala)](n)-di-trans,octa-cis-undecaprenyl diphosphate + beta-D-GlcNAc-(1-&gt;4)-Mur2Ac(oyl-L-Ala-gamma-D-Glu-L-Lys-D-Ala-D-Ala)-di-trans,octa-cis-undecaprenyl diphosphate = [GlcNAc-(1-&gt;4)-Mur2Ac(oyl-L-Ala-gamma-D-Glu-L-Lys-D-Ala-D-Ala)](n+1)-di-trans,octa-cis-undecaprenyl diphosphate + di-trans,octa-cis-undecaprenyl diphosphate + H(+)</text>
        <dbReference type="Rhea" id="RHEA:23708"/>
        <dbReference type="Rhea" id="RHEA-COMP:9602"/>
        <dbReference type="Rhea" id="RHEA-COMP:9603"/>
        <dbReference type="ChEBI" id="CHEBI:15378"/>
        <dbReference type="ChEBI" id="CHEBI:58405"/>
        <dbReference type="ChEBI" id="CHEBI:60033"/>
        <dbReference type="ChEBI" id="CHEBI:78435"/>
        <dbReference type="EC" id="2.4.99.28"/>
    </reaction>
</comment>
<evidence type="ECO:0000256" key="5">
    <source>
        <dbReference type="ARBA" id="ARBA00022645"/>
    </source>
</evidence>
<comment type="caution">
    <text evidence="18">The sequence shown here is derived from an EMBL/GenBank/DDBJ whole genome shotgun (WGS) entry which is preliminary data.</text>
</comment>
<keyword evidence="5" id="KW-0121">Carboxypeptidase</keyword>
<keyword evidence="8" id="KW-0808">Transferase</keyword>
<evidence type="ECO:0000256" key="11">
    <source>
        <dbReference type="ARBA" id="ARBA00022984"/>
    </source>
</evidence>
<comment type="similarity">
    <text evidence="2">In the C-terminal section; belongs to the transpeptidase family.</text>
</comment>
<evidence type="ECO:0000256" key="8">
    <source>
        <dbReference type="ARBA" id="ARBA00022679"/>
    </source>
</evidence>
<comment type="subcellular location">
    <subcellularLocation>
        <location evidence="1">Cell membrane</location>
    </subcellularLocation>
</comment>
<evidence type="ECO:0000256" key="12">
    <source>
        <dbReference type="ARBA" id="ARBA00023136"/>
    </source>
</evidence>
<evidence type="ECO:0000259" key="17">
    <source>
        <dbReference type="Pfam" id="PF00912"/>
    </source>
</evidence>
<evidence type="ECO:0000256" key="1">
    <source>
        <dbReference type="ARBA" id="ARBA00004236"/>
    </source>
</evidence>
<dbReference type="RefSeq" id="WP_153728647.1">
    <property type="nucleotide sequence ID" value="NZ_WJNH01000006.1"/>
</dbReference>